<dbReference type="STRING" id="1548.CSCA_0567"/>
<keyword evidence="2" id="KW-1185">Reference proteome</keyword>
<dbReference type="KEGG" id="csq:CSCA_0567"/>
<dbReference type="EMBL" id="CP009933">
    <property type="protein sequence ID" value="AKA67692.1"/>
    <property type="molecule type" value="Genomic_DNA"/>
</dbReference>
<dbReference type="HOGENOM" id="CLU_167402_0_0_9"/>
<evidence type="ECO:0000313" key="1">
    <source>
        <dbReference type="EMBL" id="AKA67692.1"/>
    </source>
</evidence>
<gene>
    <name evidence="1" type="ORF">CSCA_0567</name>
</gene>
<proteinExistence type="predicted"/>
<protein>
    <submittedName>
        <fullName evidence="1">Uncharacterized protein</fullName>
    </submittedName>
</protein>
<reference evidence="1 2" key="1">
    <citation type="journal article" date="2015" name="J. Biotechnol.">
        <title>Complete genome sequence of a malodorant-producing acetogen, Clostridium scatologenes ATCC 25775(T).</title>
        <authorList>
            <person name="Zhu Z."/>
            <person name="Guo T."/>
            <person name="Zheng H."/>
            <person name="Song T."/>
            <person name="Ouyang P."/>
            <person name="Xie J."/>
        </authorList>
    </citation>
    <scope>NUCLEOTIDE SEQUENCE [LARGE SCALE GENOMIC DNA]</scope>
    <source>
        <strain evidence="1 2">ATCC 25775</strain>
    </source>
</reference>
<dbReference type="Proteomes" id="UP000033115">
    <property type="component" value="Chromosome"/>
</dbReference>
<dbReference type="AlphaFoldDB" id="A0A0E3JM60"/>
<dbReference type="RefSeq" id="WP_029161356.1">
    <property type="nucleotide sequence ID" value="NZ_CP009933.1"/>
</dbReference>
<name>A0A0E3JM60_CLOSL</name>
<evidence type="ECO:0000313" key="2">
    <source>
        <dbReference type="Proteomes" id="UP000033115"/>
    </source>
</evidence>
<sequence length="116" mass="13365">METRLEEKRRAEINMHFSEFEMPPMQDILIVGKRAPIGPEAAKRMVDILSPEQYEIVRIDHPQIEAIVIRKFLLSMIPKDKLISIIMEEGGKVANESMIIRSQINITIHVSKSIEL</sequence>
<organism evidence="1 2">
    <name type="scientific">Clostridium scatologenes</name>
    <dbReference type="NCBI Taxonomy" id="1548"/>
    <lineage>
        <taxon>Bacteria</taxon>
        <taxon>Bacillati</taxon>
        <taxon>Bacillota</taxon>
        <taxon>Clostridia</taxon>
        <taxon>Eubacteriales</taxon>
        <taxon>Clostridiaceae</taxon>
        <taxon>Clostridium</taxon>
    </lineage>
</organism>
<accession>A0A0E3JM60</accession>